<dbReference type="InterPro" id="IPR002878">
    <property type="entry name" value="ChsH2_C"/>
</dbReference>
<dbReference type="AlphaFoldDB" id="A0A840EY21"/>
<dbReference type="Pfam" id="PF01796">
    <property type="entry name" value="OB_ChsH2_C"/>
    <property type="match status" value="1"/>
</dbReference>
<protein>
    <submittedName>
        <fullName evidence="2">Putative OB-fold protein</fullName>
    </submittedName>
</protein>
<comment type="caution">
    <text evidence="2">The sequence shown here is derived from an EMBL/GenBank/DDBJ whole genome shotgun (WGS) entry which is preliminary data.</text>
</comment>
<dbReference type="RefSeq" id="WP_183370261.1">
    <property type="nucleotide sequence ID" value="NZ_BAABHL010000034.1"/>
</dbReference>
<reference evidence="2 3" key="1">
    <citation type="submission" date="2020-08" db="EMBL/GenBank/DDBJ databases">
        <title>Sequencing the genomes of 1000 actinobacteria strains.</title>
        <authorList>
            <person name="Klenk H.-P."/>
        </authorList>
    </citation>
    <scope>NUCLEOTIDE SEQUENCE [LARGE SCALE GENOMIC DNA]</scope>
    <source>
        <strain evidence="2 3">DSM 45298</strain>
    </source>
</reference>
<accession>A0A840EY21</accession>
<dbReference type="Proteomes" id="UP000551501">
    <property type="component" value="Unassembled WGS sequence"/>
</dbReference>
<gene>
    <name evidence="2" type="ORF">BKA16_001735</name>
</gene>
<keyword evidence="3" id="KW-1185">Reference proteome</keyword>
<organism evidence="2 3">
    <name type="scientific">Gordonia humi</name>
    <dbReference type="NCBI Taxonomy" id="686429"/>
    <lineage>
        <taxon>Bacteria</taxon>
        <taxon>Bacillati</taxon>
        <taxon>Actinomycetota</taxon>
        <taxon>Actinomycetes</taxon>
        <taxon>Mycobacteriales</taxon>
        <taxon>Gordoniaceae</taxon>
        <taxon>Gordonia</taxon>
    </lineage>
</organism>
<evidence type="ECO:0000313" key="2">
    <source>
        <dbReference type="EMBL" id="MBB4135183.1"/>
    </source>
</evidence>
<feature type="domain" description="ChsH2 C-terminal OB-fold" evidence="1">
    <location>
        <begin position="63"/>
        <end position="128"/>
    </location>
</feature>
<dbReference type="InterPro" id="IPR012340">
    <property type="entry name" value="NA-bd_OB-fold"/>
</dbReference>
<evidence type="ECO:0000259" key="1">
    <source>
        <dbReference type="Pfam" id="PF01796"/>
    </source>
</evidence>
<name>A0A840EY21_9ACTN</name>
<dbReference type="SUPFAM" id="SSF50249">
    <property type="entry name" value="Nucleic acid-binding proteins"/>
    <property type="match status" value="1"/>
</dbReference>
<dbReference type="EMBL" id="JACIFP010000001">
    <property type="protein sequence ID" value="MBB4135183.1"/>
    <property type="molecule type" value="Genomic_DNA"/>
</dbReference>
<proteinExistence type="predicted"/>
<sequence length="150" mass="15902">MTDHSDWLLAESLAPAIDGDRLEPLYEGAGRGDLVLPFCGRCSLALDLEQHVCDGCGAAQVQWRPVDRRGVVHSATTMHRLERGLVIGTEPYPIVDVELSSGHRLIVTAIASGIPTPPIGAEVSVGFRHLAGTAVPALALPSSTDTEDDK</sequence>
<evidence type="ECO:0000313" key="3">
    <source>
        <dbReference type="Proteomes" id="UP000551501"/>
    </source>
</evidence>